<evidence type="ECO:0000259" key="3">
    <source>
        <dbReference type="PROSITE" id="PS50056"/>
    </source>
</evidence>
<comment type="caution">
    <text evidence="5">The sequence shown here is derived from an EMBL/GenBank/DDBJ whole genome shotgun (WGS) entry which is preliminary data.</text>
</comment>
<dbReference type="InterPro" id="IPR016130">
    <property type="entry name" value="Tyr_Pase_AS"/>
</dbReference>
<dbReference type="Proteomes" id="UP000078387">
    <property type="component" value="Unassembled WGS sequence"/>
</dbReference>
<evidence type="ECO:0000259" key="4">
    <source>
        <dbReference type="PROSITE" id="PS51181"/>
    </source>
</evidence>
<dbReference type="InterPro" id="IPR051281">
    <property type="entry name" value="Dual-spec_lipid-protein_phosph"/>
</dbReference>
<dbReference type="InterPro" id="IPR000387">
    <property type="entry name" value="Tyr_Pase_dom"/>
</dbReference>
<reference evidence="5 6" key="1">
    <citation type="submission" date="2016-05" db="EMBL/GenBank/DDBJ databases">
        <title>First whole genome sequencing of Entamoeba histolytica HM1:IMSS-clone-6.</title>
        <authorList>
            <person name="Mukherjee Avik.K."/>
            <person name="Izumyama S."/>
            <person name="Nakada-Tsukui K."/>
            <person name="Nozaki T."/>
        </authorList>
    </citation>
    <scope>NUCLEOTIDE SEQUENCE [LARGE SCALE GENOMIC DNA]</scope>
    <source>
        <strain evidence="5 6">HM1:IMSS clone 6</strain>
    </source>
</reference>
<sequence length="436" mass="49819">MLRRIVAEDKNIITIDGTDYDLTYILPNLIAMGIPTTGITQQWRNSKNEIAEYLNQHHPHHYMIWNLTEKSYSSLEFENRVQHVGFLDHHPPRFNHLLKVVGEIVKFLQSDPNNVACVHCKAGRGRTGLVCSCVLMGLGICSNAKEAMEFFAKRRSKINKGSTSPPQVRYCYAFDYYMKVFNNTIPYTPIPNYKVQLKSVTFSGFKHCIVPRDFNDVAHPVLYFTPLSHSEPKPQLSKYPQKWVQTGDGSFVISFTDRLIVNDQMVILTVEVKDKTVVVGKILLPAFFIDANYIYSMGIDKLQDPTEGVNRNQMGLPSNFMMKFFFKPAEKVSDEIEELHSKIIEQVHLSPLDVMEKDVPPPLPEKRLSQSEVMLSSLQTKKKVPPPLPKQSHPKLTQQIPNEKFVSFKPKSFQTTEDSTTISFKNSSFTNENSLL</sequence>
<dbReference type="InterPro" id="IPR029023">
    <property type="entry name" value="Tensin_phosphatase"/>
</dbReference>
<name>A0A5K1UTP7_ENTHI</name>
<dbReference type="Pfam" id="PF22785">
    <property type="entry name" value="Tc-R-P"/>
    <property type="match status" value="1"/>
</dbReference>
<dbReference type="VEuPathDB" id="AmoebaDB:EHI7A_088720"/>
<dbReference type="EMBL" id="BDEQ01000001">
    <property type="protein sequence ID" value="GAT93998.1"/>
    <property type="molecule type" value="Genomic_DNA"/>
</dbReference>
<evidence type="ECO:0000256" key="1">
    <source>
        <dbReference type="ARBA" id="ARBA00022801"/>
    </source>
</evidence>
<dbReference type="PROSITE" id="PS00383">
    <property type="entry name" value="TYR_PHOSPHATASE_1"/>
    <property type="match status" value="1"/>
</dbReference>
<dbReference type="AlphaFoldDB" id="A0A5K1UTP7"/>
<dbReference type="VEuPathDB" id="AmoebaDB:EHI5A_064080"/>
<organism evidence="5 6">
    <name type="scientific">Entamoeba histolytica</name>
    <dbReference type="NCBI Taxonomy" id="5759"/>
    <lineage>
        <taxon>Eukaryota</taxon>
        <taxon>Amoebozoa</taxon>
        <taxon>Evosea</taxon>
        <taxon>Archamoebae</taxon>
        <taxon>Mastigamoebida</taxon>
        <taxon>Entamoebidae</taxon>
        <taxon>Entamoeba</taxon>
    </lineage>
</organism>
<protein>
    <submittedName>
        <fullName evidence="5">Phosphatidylinositol 3 4 5-trisphosphate 3-phosphatase putative</fullName>
    </submittedName>
</protein>
<dbReference type="PROSITE" id="PS51181">
    <property type="entry name" value="PPASE_TENSIN"/>
    <property type="match status" value="1"/>
</dbReference>
<dbReference type="PANTHER" id="PTHR12305">
    <property type="entry name" value="PHOSPHATASE WITH HOMOLOGY TO TENSIN"/>
    <property type="match status" value="1"/>
</dbReference>
<dbReference type="SUPFAM" id="SSF52799">
    <property type="entry name" value="(Phosphotyrosine protein) phosphatases II"/>
    <property type="match status" value="1"/>
</dbReference>
<dbReference type="CDD" id="cd14497">
    <property type="entry name" value="PTP_PTEN-like"/>
    <property type="match status" value="1"/>
</dbReference>
<evidence type="ECO:0000256" key="2">
    <source>
        <dbReference type="SAM" id="MobiDB-lite"/>
    </source>
</evidence>
<dbReference type="GO" id="GO:0005829">
    <property type="term" value="C:cytosol"/>
    <property type="evidence" value="ECO:0007669"/>
    <property type="project" value="TreeGrafter"/>
</dbReference>
<evidence type="ECO:0000313" key="5">
    <source>
        <dbReference type="EMBL" id="GAT93998.1"/>
    </source>
</evidence>
<dbReference type="GO" id="GO:0016314">
    <property type="term" value="F:phosphatidylinositol-3,4,5-trisphosphate 3-phosphatase activity"/>
    <property type="evidence" value="ECO:0007669"/>
    <property type="project" value="TreeGrafter"/>
</dbReference>
<feature type="domain" description="Tyrosine specific protein phosphatases" evidence="3">
    <location>
        <begin position="95"/>
        <end position="155"/>
    </location>
</feature>
<dbReference type="PANTHER" id="PTHR12305:SF60">
    <property type="entry name" value="PHOSPHATIDYLINOSITOL 3,4,5-TRISPHOSPHATE 3-PHOSPHATASE TPTE2-RELATED"/>
    <property type="match status" value="1"/>
</dbReference>
<feature type="compositionally biased region" description="Polar residues" evidence="2">
    <location>
        <begin position="412"/>
        <end position="436"/>
    </location>
</feature>
<dbReference type="Gene3D" id="3.90.190.10">
    <property type="entry name" value="Protein tyrosine phosphatase superfamily"/>
    <property type="match status" value="1"/>
</dbReference>
<feature type="domain" description="Phosphatase tensin-type" evidence="4">
    <location>
        <begin position="11"/>
        <end position="181"/>
    </location>
</feature>
<dbReference type="VEuPathDB" id="AmoebaDB:KM1_156150"/>
<proteinExistence type="predicted"/>
<dbReference type="OMA" id="CKYPQKW"/>
<dbReference type="InterPro" id="IPR029021">
    <property type="entry name" value="Prot-tyrosine_phosphatase-like"/>
</dbReference>
<gene>
    <name evidence="5" type="ORF">CL6EHI_010360</name>
</gene>
<dbReference type="VEuPathDB" id="AmoebaDB:EHI_010360"/>
<dbReference type="VEuPathDB" id="AmoebaDB:EHI8A_088370"/>
<evidence type="ECO:0000313" key="6">
    <source>
        <dbReference type="Proteomes" id="UP000078387"/>
    </source>
</evidence>
<feature type="region of interest" description="Disordered" evidence="2">
    <location>
        <begin position="378"/>
        <end position="436"/>
    </location>
</feature>
<keyword evidence="1" id="KW-0378">Hydrolase</keyword>
<dbReference type="PROSITE" id="PS50056">
    <property type="entry name" value="TYR_PHOSPHATASE_2"/>
    <property type="match status" value="1"/>
</dbReference>
<accession>A0A5K1UTP7</accession>